<evidence type="ECO:0000313" key="9">
    <source>
        <dbReference type="Proteomes" id="UP000198785"/>
    </source>
</evidence>
<dbReference type="Pfam" id="PF14322">
    <property type="entry name" value="SusD-like_3"/>
    <property type="match status" value="1"/>
</dbReference>
<reference evidence="8 9" key="1">
    <citation type="submission" date="2016-10" db="EMBL/GenBank/DDBJ databases">
        <authorList>
            <person name="de Groot N.N."/>
        </authorList>
    </citation>
    <scope>NUCLEOTIDE SEQUENCE [LARGE SCALE GENOMIC DNA]</scope>
    <source>
        <strain evidence="8 9">DSM 22789</strain>
    </source>
</reference>
<organism evidence="8 9">
    <name type="scientific">Sphingobacterium wenxiniae</name>
    <dbReference type="NCBI Taxonomy" id="683125"/>
    <lineage>
        <taxon>Bacteria</taxon>
        <taxon>Pseudomonadati</taxon>
        <taxon>Bacteroidota</taxon>
        <taxon>Sphingobacteriia</taxon>
        <taxon>Sphingobacteriales</taxon>
        <taxon>Sphingobacteriaceae</taxon>
        <taxon>Sphingobacterium</taxon>
    </lineage>
</organism>
<dbReference type="Gene3D" id="1.25.40.900">
    <property type="match status" value="1"/>
</dbReference>
<evidence type="ECO:0000259" key="7">
    <source>
        <dbReference type="Pfam" id="PF14322"/>
    </source>
</evidence>
<name>A0A1I6PBV5_9SPHI</name>
<evidence type="ECO:0000259" key="6">
    <source>
        <dbReference type="Pfam" id="PF07980"/>
    </source>
</evidence>
<dbReference type="GO" id="GO:0009279">
    <property type="term" value="C:cell outer membrane"/>
    <property type="evidence" value="ECO:0007669"/>
    <property type="project" value="UniProtKB-SubCell"/>
</dbReference>
<dbReference type="InterPro" id="IPR033985">
    <property type="entry name" value="SusD-like_N"/>
</dbReference>
<sequence>MKKLHIILLSIGIIFASSCKDFLDVKPTNSGDAATSIQTAQDAQVILTGIMSKMADGSYYGRNFPLYADVKGGDLAVFSQGRGYDYLYAYNHAEATNTYSGVWSQGYHIIAQINNLIESIEKLEEGGTSENFNNFKGQALTARAVIYFDLVRLYGKSYDDDKSAYGVPNVTTMLEASAQELRATVEENYTQILKDLKEAEPLLAKTKTNGFINYYANKAMQARVYLYMQDYPNALAASEEIISSGGYQLYTNEDWTTSWTRQFGSESIFELGIFPSEGDLINSSLGAYFRRAGHGSASILGYFMASDNFINLLNEDEDDIRHGVMSNDETSATRMGACYKYSGSTDLKGDKGSANSTAVNIKVIRLSEIYLIAAEAALHIDKTKAAEYLNTIRKRSPNLSPATASNINLDIIVDERSKELFGEGHRFFDMIRWNKTIVFNDELGNLAITHRPKQIDRSFYKTLLPIPINEINANPGIKAQQNPGY</sequence>
<dbReference type="Gene3D" id="2.20.20.130">
    <property type="match status" value="1"/>
</dbReference>
<dbReference type="STRING" id="683125.SAMN05660206_101386"/>
<dbReference type="OrthoDB" id="1080118at2"/>
<keyword evidence="5" id="KW-0998">Cell outer membrane</keyword>
<dbReference type="Pfam" id="PF07980">
    <property type="entry name" value="SusD_RagB"/>
    <property type="match status" value="1"/>
</dbReference>
<dbReference type="Proteomes" id="UP000198785">
    <property type="component" value="Unassembled WGS sequence"/>
</dbReference>
<protein>
    <submittedName>
        <fullName evidence="8">SusD family protein</fullName>
    </submittedName>
</protein>
<gene>
    <name evidence="8" type="ORF">SAMN05660206_101386</name>
</gene>
<evidence type="ECO:0000256" key="2">
    <source>
        <dbReference type="ARBA" id="ARBA00006275"/>
    </source>
</evidence>
<feature type="domain" description="RagB/SusD" evidence="6">
    <location>
        <begin position="324"/>
        <end position="485"/>
    </location>
</feature>
<accession>A0A1I6PBV5</accession>
<dbReference type="RefSeq" id="WP_093363451.1">
    <property type="nucleotide sequence ID" value="NZ_FOZZ01000001.1"/>
</dbReference>
<dbReference type="InterPro" id="IPR012944">
    <property type="entry name" value="SusD_RagB_dom"/>
</dbReference>
<dbReference type="PROSITE" id="PS51257">
    <property type="entry name" value="PROKAR_LIPOPROTEIN"/>
    <property type="match status" value="1"/>
</dbReference>
<dbReference type="SUPFAM" id="SSF48452">
    <property type="entry name" value="TPR-like"/>
    <property type="match status" value="1"/>
</dbReference>
<dbReference type="AlphaFoldDB" id="A0A1I6PBV5"/>
<dbReference type="Gene3D" id="1.25.40.390">
    <property type="match status" value="1"/>
</dbReference>
<comment type="similarity">
    <text evidence="2">Belongs to the SusD family.</text>
</comment>
<proteinExistence type="inferred from homology"/>
<evidence type="ECO:0000256" key="1">
    <source>
        <dbReference type="ARBA" id="ARBA00004442"/>
    </source>
</evidence>
<evidence type="ECO:0000256" key="3">
    <source>
        <dbReference type="ARBA" id="ARBA00022729"/>
    </source>
</evidence>
<dbReference type="EMBL" id="FOZZ01000001">
    <property type="protein sequence ID" value="SFS37684.1"/>
    <property type="molecule type" value="Genomic_DNA"/>
</dbReference>
<keyword evidence="9" id="KW-1185">Reference proteome</keyword>
<feature type="domain" description="SusD-like N-terminal" evidence="7">
    <location>
        <begin position="21"/>
        <end position="226"/>
    </location>
</feature>
<evidence type="ECO:0000256" key="4">
    <source>
        <dbReference type="ARBA" id="ARBA00023136"/>
    </source>
</evidence>
<dbReference type="InterPro" id="IPR011990">
    <property type="entry name" value="TPR-like_helical_dom_sf"/>
</dbReference>
<keyword evidence="4" id="KW-0472">Membrane</keyword>
<evidence type="ECO:0000313" key="8">
    <source>
        <dbReference type="EMBL" id="SFS37684.1"/>
    </source>
</evidence>
<evidence type="ECO:0000256" key="5">
    <source>
        <dbReference type="ARBA" id="ARBA00023237"/>
    </source>
</evidence>
<dbReference type="CDD" id="cd08977">
    <property type="entry name" value="SusD"/>
    <property type="match status" value="1"/>
</dbReference>
<keyword evidence="3" id="KW-0732">Signal</keyword>
<comment type="subcellular location">
    <subcellularLocation>
        <location evidence="1">Cell outer membrane</location>
    </subcellularLocation>
</comment>